<dbReference type="EMBL" id="JBHSMZ010000004">
    <property type="protein sequence ID" value="MFC5548071.1"/>
    <property type="molecule type" value="Genomic_DNA"/>
</dbReference>
<evidence type="ECO:0000256" key="4">
    <source>
        <dbReference type="ARBA" id="ARBA00023163"/>
    </source>
</evidence>
<dbReference type="PANTHER" id="PTHR30537:SF5">
    <property type="entry name" value="HTH-TYPE TRANSCRIPTIONAL ACTIVATOR TTDR-RELATED"/>
    <property type="match status" value="1"/>
</dbReference>
<evidence type="ECO:0000259" key="5">
    <source>
        <dbReference type="PROSITE" id="PS50931"/>
    </source>
</evidence>
<organism evidence="6 7">
    <name type="scientific">Massilia aerilata</name>
    <dbReference type="NCBI Taxonomy" id="453817"/>
    <lineage>
        <taxon>Bacteria</taxon>
        <taxon>Pseudomonadati</taxon>
        <taxon>Pseudomonadota</taxon>
        <taxon>Betaproteobacteria</taxon>
        <taxon>Burkholderiales</taxon>
        <taxon>Oxalobacteraceae</taxon>
        <taxon>Telluria group</taxon>
        <taxon>Massilia</taxon>
    </lineage>
</organism>
<dbReference type="PANTHER" id="PTHR30537">
    <property type="entry name" value="HTH-TYPE TRANSCRIPTIONAL REGULATOR"/>
    <property type="match status" value="1"/>
</dbReference>
<dbReference type="InterPro" id="IPR036388">
    <property type="entry name" value="WH-like_DNA-bd_sf"/>
</dbReference>
<evidence type="ECO:0000313" key="6">
    <source>
        <dbReference type="EMBL" id="MFC5548071.1"/>
    </source>
</evidence>
<dbReference type="PROSITE" id="PS50931">
    <property type="entry name" value="HTH_LYSR"/>
    <property type="match status" value="1"/>
</dbReference>
<evidence type="ECO:0000313" key="7">
    <source>
        <dbReference type="Proteomes" id="UP001596086"/>
    </source>
</evidence>
<accession>A0ABW0RTB7</accession>
<name>A0ABW0RTB7_9BURK</name>
<sequence length="296" mass="33204">MNNLLENEDLRVFVTVVRMGSFAGAASELGMSAAYVSKRIGVLEGLLGVRLFQRTTRRVVITEDGERVLVRAQAILENLDELVDEVSERRREPAGRVRICSSFGFGRNIVAPAIARLVAAYPALQIRFEVFDRLVDPVAEGFDLDLRIGDEIAPHLIARRLMDNHRILCAAPDYLARHGVPKNLQELARHQCLAIKERDHPFGVWRLRGRNGEETVKVAGPLSTNHGEIALRWAVEGAGIVLRSLWDVQPHLNAGRLLRVLPEYTQEANVWAVYPQRLAGSARLRVCVEFLERQLA</sequence>
<proteinExistence type="inferred from homology"/>
<comment type="caution">
    <text evidence="6">The sequence shown here is derived from an EMBL/GenBank/DDBJ whole genome shotgun (WGS) entry which is preliminary data.</text>
</comment>
<dbReference type="InterPro" id="IPR000847">
    <property type="entry name" value="LysR_HTH_N"/>
</dbReference>
<evidence type="ECO:0000256" key="3">
    <source>
        <dbReference type="ARBA" id="ARBA00023125"/>
    </source>
</evidence>
<evidence type="ECO:0000256" key="2">
    <source>
        <dbReference type="ARBA" id="ARBA00023015"/>
    </source>
</evidence>
<evidence type="ECO:0000256" key="1">
    <source>
        <dbReference type="ARBA" id="ARBA00009437"/>
    </source>
</evidence>
<dbReference type="SUPFAM" id="SSF53850">
    <property type="entry name" value="Periplasmic binding protein-like II"/>
    <property type="match status" value="1"/>
</dbReference>
<dbReference type="SUPFAM" id="SSF46785">
    <property type="entry name" value="Winged helix' DNA-binding domain"/>
    <property type="match status" value="1"/>
</dbReference>
<dbReference type="Gene3D" id="3.40.190.290">
    <property type="match status" value="1"/>
</dbReference>
<dbReference type="Pfam" id="PF03466">
    <property type="entry name" value="LysR_substrate"/>
    <property type="match status" value="1"/>
</dbReference>
<gene>
    <name evidence="6" type="ORF">ACFPO9_06035</name>
</gene>
<reference evidence="7" key="1">
    <citation type="journal article" date="2019" name="Int. J. Syst. Evol. Microbiol.">
        <title>The Global Catalogue of Microorganisms (GCM) 10K type strain sequencing project: providing services to taxonomists for standard genome sequencing and annotation.</title>
        <authorList>
            <consortium name="The Broad Institute Genomics Platform"/>
            <consortium name="The Broad Institute Genome Sequencing Center for Infectious Disease"/>
            <person name="Wu L."/>
            <person name="Ma J."/>
        </authorList>
    </citation>
    <scope>NUCLEOTIDE SEQUENCE [LARGE SCALE GENOMIC DNA]</scope>
    <source>
        <strain evidence="7">CGMCC 4.5798</strain>
    </source>
</reference>
<dbReference type="Gene3D" id="1.10.10.10">
    <property type="entry name" value="Winged helix-like DNA-binding domain superfamily/Winged helix DNA-binding domain"/>
    <property type="match status" value="1"/>
</dbReference>
<keyword evidence="3" id="KW-0238">DNA-binding</keyword>
<protein>
    <submittedName>
        <fullName evidence="6">LysR substrate-binding domain-containing protein</fullName>
    </submittedName>
</protein>
<dbReference type="RefSeq" id="WP_379768437.1">
    <property type="nucleotide sequence ID" value="NZ_JBHSMZ010000004.1"/>
</dbReference>
<dbReference type="InterPro" id="IPR036390">
    <property type="entry name" value="WH_DNA-bd_sf"/>
</dbReference>
<keyword evidence="2" id="KW-0805">Transcription regulation</keyword>
<dbReference type="InterPro" id="IPR005119">
    <property type="entry name" value="LysR_subst-bd"/>
</dbReference>
<dbReference type="CDD" id="cd08479">
    <property type="entry name" value="PBP2_CrgA_like_9"/>
    <property type="match status" value="1"/>
</dbReference>
<dbReference type="Pfam" id="PF00126">
    <property type="entry name" value="HTH_1"/>
    <property type="match status" value="1"/>
</dbReference>
<keyword evidence="4" id="KW-0804">Transcription</keyword>
<feature type="domain" description="HTH lysR-type" evidence="5">
    <location>
        <begin position="5"/>
        <end position="62"/>
    </location>
</feature>
<comment type="similarity">
    <text evidence="1">Belongs to the LysR transcriptional regulatory family.</text>
</comment>
<dbReference type="InterPro" id="IPR058163">
    <property type="entry name" value="LysR-type_TF_proteobact-type"/>
</dbReference>
<dbReference type="Proteomes" id="UP001596086">
    <property type="component" value="Unassembled WGS sequence"/>
</dbReference>
<keyword evidence="7" id="KW-1185">Reference proteome</keyword>